<evidence type="ECO:0000313" key="2">
    <source>
        <dbReference type="EMBL" id="MAA15419.1"/>
    </source>
</evidence>
<feature type="signal peptide" evidence="1">
    <location>
        <begin position="1"/>
        <end position="19"/>
    </location>
</feature>
<protein>
    <submittedName>
        <fullName evidence="2">Lipocalin</fullName>
    </submittedName>
</protein>
<feature type="chain" id="PRO_5012397954" evidence="1">
    <location>
        <begin position="20"/>
        <end position="142"/>
    </location>
</feature>
<sequence length="142" mass="16495">MVRTLKLTVLIGLITSAASVTIDDLRNVLQTHMQKLWTLYRSFDVETRGHKHKCIYAEVRRVGTDQYRYLQHYEVANTWRSNMYVAKLLPPERRGQGPIMRISSYQKEDCQEAQPQWGCRSSLLMFRQSGLVVRAGGLYTTL</sequence>
<evidence type="ECO:0000256" key="1">
    <source>
        <dbReference type="SAM" id="SignalP"/>
    </source>
</evidence>
<dbReference type="AlphaFoldDB" id="A0A224YI51"/>
<proteinExistence type="predicted"/>
<name>A0A224YI51_9ACAR</name>
<reference evidence="2" key="1">
    <citation type="journal article" date="2017" name="Parasit. Vectors">
        <title>Sialotranscriptomics of Rhipicephalus zambeziensis reveals intricate expression profiles of secretory proteins and suggests tight temporal transcriptional regulation during blood-feeding.</title>
        <authorList>
            <person name="de Castro M.H."/>
            <person name="de Klerk D."/>
            <person name="Pienaar R."/>
            <person name="Rees D.J.G."/>
            <person name="Mans B.J."/>
        </authorList>
    </citation>
    <scope>NUCLEOTIDE SEQUENCE</scope>
    <source>
        <tissue evidence="2">Salivary glands</tissue>
    </source>
</reference>
<dbReference type="EMBL" id="GFPF01004273">
    <property type="protein sequence ID" value="MAA15419.1"/>
    <property type="molecule type" value="Transcribed_RNA"/>
</dbReference>
<organism evidence="2">
    <name type="scientific">Rhipicephalus zambeziensis</name>
    <dbReference type="NCBI Taxonomy" id="60191"/>
    <lineage>
        <taxon>Eukaryota</taxon>
        <taxon>Metazoa</taxon>
        <taxon>Ecdysozoa</taxon>
        <taxon>Arthropoda</taxon>
        <taxon>Chelicerata</taxon>
        <taxon>Arachnida</taxon>
        <taxon>Acari</taxon>
        <taxon>Parasitiformes</taxon>
        <taxon>Ixodida</taxon>
        <taxon>Ixodoidea</taxon>
        <taxon>Ixodidae</taxon>
        <taxon>Rhipicephalinae</taxon>
        <taxon>Rhipicephalus</taxon>
        <taxon>Rhipicephalus</taxon>
    </lineage>
</organism>
<accession>A0A224YI51</accession>
<keyword evidence="1" id="KW-0732">Signal</keyword>